<dbReference type="EMBL" id="ADBV01004782">
    <property type="protein sequence ID" value="EJW80145.1"/>
    <property type="molecule type" value="Genomic_DNA"/>
</dbReference>
<protein>
    <recommendedName>
        <fullName evidence="1">Chitin-binding type-2 domain-containing protein</fullName>
    </recommendedName>
</protein>
<comment type="caution">
    <text evidence="2">The sequence shown here is derived from an EMBL/GenBank/DDBJ whole genome shotgun (WGS) entry which is preliminary data.</text>
</comment>
<dbReference type="InterPro" id="IPR036508">
    <property type="entry name" value="Chitin-bd_dom_sf"/>
</dbReference>
<evidence type="ECO:0000313" key="3">
    <source>
        <dbReference type="Proteomes" id="UP000004810"/>
    </source>
</evidence>
<reference evidence="3" key="1">
    <citation type="submission" date="2012-08" db="EMBL/GenBank/DDBJ databases">
        <title>The Genome Sequence of Wuchereria bancrofti.</title>
        <authorList>
            <person name="Nutman T.B."/>
            <person name="Fink D.L."/>
            <person name="Russ C."/>
            <person name="Young S."/>
            <person name="Zeng Q."/>
            <person name="Koehrsen M."/>
            <person name="Alvarado L."/>
            <person name="Berlin A."/>
            <person name="Chapman S.B."/>
            <person name="Chen Z."/>
            <person name="Freedman E."/>
            <person name="Gellesch M."/>
            <person name="Goldberg J."/>
            <person name="Griggs A."/>
            <person name="Gujja S."/>
            <person name="Heilman E.R."/>
            <person name="Heiman D."/>
            <person name="Hepburn T."/>
            <person name="Howarth C."/>
            <person name="Jen D."/>
            <person name="Larson L."/>
            <person name="Lewis B."/>
            <person name="Mehta T."/>
            <person name="Park D."/>
            <person name="Pearson M."/>
            <person name="Roberts A."/>
            <person name="Saif S."/>
            <person name="Shea T."/>
            <person name="Shenoy N."/>
            <person name="Sisk P."/>
            <person name="Stolte C."/>
            <person name="Sykes S."/>
            <person name="Walk T."/>
            <person name="White J."/>
            <person name="Yandava C."/>
            <person name="Haas B."/>
            <person name="Henn M.R."/>
            <person name="Nusbaum C."/>
            <person name="Birren B."/>
        </authorList>
    </citation>
    <scope>NUCLEOTIDE SEQUENCE [LARGE SCALE GENOMIC DNA]</scope>
    <source>
        <strain evidence="3">NA</strain>
    </source>
</reference>
<dbReference type="PROSITE" id="PS50940">
    <property type="entry name" value="CHIT_BIND_II"/>
    <property type="match status" value="1"/>
</dbReference>
<dbReference type="AlphaFoldDB" id="J9AZX0"/>
<proteinExistence type="predicted"/>
<accession>J9AZX0</accession>
<dbReference type="InterPro" id="IPR002557">
    <property type="entry name" value="Chitin-bd_dom"/>
</dbReference>
<evidence type="ECO:0000313" key="2">
    <source>
        <dbReference type="EMBL" id="EJW80145.1"/>
    </source>
</evidence>
<dbReference type="Gene3D" id="2.170.140.10">
    <property type="entry name" value="Chitin binding domain"/>
    <property type="match status" value="1"/>
</dbReference>
<dbReference type="SMART" id="SM00494">
    <property type="entry name" value="ChtBD2"/>
    <property type="match status" value="1"/>
</dbReference>
<organism evidence="2 3">
    <name type="scientific">Wuchereria bancrofti</name>
    <dbReference type="NCBI Taxonomy" id="6293"/>
    <lineage>
        <taxon>Eukaryota</taxon>
        <taxon>Metazoa</taxon>
        <taxon>Ecdysozoa</taxon>
        <taxon>Nematoda</taxon>
        <taxon>Chromadorea</taxon>
        <taxon>Rhabditida</taxon>
        <taxon>Spirurina</taxon>
        <taxon>Spiruromorpha</taxon>
        <taxon>Filarioidea</taxon>
        <taxon>Onchocercidae</taxon>
        <taxon>Wuchereria</taxon>
    </lineage>
</organism>
<dbReference type="GO" id="GO:0008061">
    <property type="term" value="F:chitin binding"/>
    <property type="evidence" value="ECO:0007669"/>
    <property type="project" value="InterPro"/>
</dbReference>
<dbReference type="SUPFAM" id="SSF57625">
    <property type="entry name" value="Invertebrate chitin-binding proteins"/>
    <property type="match status" value="1"/>
</dbReference>
<evidence type="ECO:0000259" key="1">
    <source>
        <dbReference type="PROSITE" id="PS50940"/>
    </source>
</evidence>
<sequence>MHANVCEKVRRRRPNQFNEVVKKETPFGNLSRCATVTVCRNARLTGLDCTRRNANGLYGRGCSSKFMRCHDGKLYVYKCSKNRKFNVETAKCEEPGQVIACINK</sequence>
<name>J9AZX0_WUCBA</name>
<feature type="domain" description="Chitin-binding type-2" evidence="1">
    <location>
        <begin position="46"/>
        <end position="103"/>
    </location>
</feature>
<dbReference type="GO" id="GO:0005576">
    <property type="term" value="C:extracellular region"/>
    <property type="evidence" value="ECO:0007669"/>
    <property type="project" value="InterPro"/>
</dbReference>
<dbReference type="Proteomes" id="UP000004810">
    <property type="component" value="Unassembled WGS sequence"/>
</dbReference>
<gene>
    <name evidence="2" type="ORF">WUBG_08948</name>
</gene>
<dbReference type="Pfam" id="PF01607">
    <property type="entry name" value="CBM_14"/>
    <property type="match status" value="1"/>
</dbReference>